<feature type="active site" evidence="1">
    <location>
        <position position="443"/>
    </location>
</feature>
<keyword evidence="1" id="KW-0788">Thiol protease</keyword>
<dbReference type="Proteomes" id="UP000183670">
    <property type="component" value="Unassembled WGS sequence"/>
</dbReference>
<feature type="active site" evidence="1">
    <location>
        <position position="461"/>
    </location>
</feature>
<proteinExistence type="predicted"/>
<organism evidence="3 4">
    <name type="scientific">Bacteroides ovatus</name>
    <dbReference type="NCBI Taxonomy" id="28116"/>
    <lineage>
        <taxon>Bacteria</taxon>
        <taxon>Pseudomonadati</taxon>
        <taxon>Bacteroidota</taxon>
        <taxon>Bacteroidia</taxon>
        <taxon>Bacteroidales</taxon>
        <taxon>Bacteroidaceae</taxon>
        <taxon>Bacteroides</taxon>
    </lineage>
</organism>
<evidence type="ECO:0000256" key="1">
    <source>
        <dbReference type="PROSITE-ProRule" id="PRU00239"/>
    </source>
</evidence>
<evidence type="ECO:0000313" key="3">
    <source>
        <dbReference type="EMBL" id="SDB76581.1"/>
    </source>
</evidence>
<keyword evidence="1 3" id="KW-0645">Protease</keyword>
<dbReference type="PROSITE" id="PS50203">
    <property type="entry name" value="CALPAIN_CAT"/>
    <property type="match status" value="1"/>
</dbReference>
<evidence type="ECO:0000313" key="4">
    <source>
        <dbReference type="Proteomes" id="UP000183670"/>
    </source>
</evidence>
<dbReference type="SUPFAM" id="SSF49785">
    <property type="entry name" value="Galactose-binding domain-like"/>
    <property type="match status" value="1"/>
</dbReference>
<dbReference type="AlphaFoldDB" id="A0A1G6G3T4"/>
<protein>
    <submittedName>
        <fullName evidence="3">Calpain family cysteine protease</fullName>
    </submittedName>
</protein>
<dbReference type="GO" id="GO:0006508">
    <property type="term" value="P:proteolysis"/>
    <property type="evidence" value="ECO:0007669"/>
    <property type="project" value="UniProtKB-KW"/>
</dbReference>
<dbReference type="SUPFAM" id="SSF54001">
    <property type="entry name" value="Cysteine proteinases"/>
    <property type="match status" value="1"/>
</dbReference>
<reference evidence="3 4" key="1">
    <citation type="submission" date="2016-10" db="EMBL/GenBank/DDBJ databases">
        <authorList>
            <person name="de Groot N.N."/>
        </authorList>
    </citation>
    <scope>NUCLEOTIDE SEQUENCE [LARGE SCALE GENOMIC DNA]</scope>
    <source>
        <strain evidence="3 4">NLAE-zl-C500</strain>
    </source>
</reference>
<dbReference type="InterPro" id="IPR038765">
    <property type="entry name" value="Papain-like_cys_pep_sf"/>
</dbReference>
<accession>A0A1G6G3T4</accession>
<dbReference type="GO" id="GO:0004198">
    <property type="term" value="F:calcium-dependent cysteine-type endopeptidase activity"/>
    <property type="evidence" value="ECO:0007669"/>
    <property type="project" value="InterPro"/>
</dbReference>
<dbReference type="InterPro" id="IPR008979">
    <property type="entry name" value="Galactose-bd-like_sf"/>
</dbReference>
<dbReference type="Gene3D" id="2.60.120.260">
    <property type="entry name" value="Galactose-binding domain-like"/>
    <property type="match status" value="1"/>
</dbReference>
<evidence type="ECO:0000259" key="2">
    <source>
        <dbReference type="PROSITE" id="PS50203"/>
    </source>
</evidence>
<gene>
    <name evidence="3" type="ORF">SAMN05192581_101056</name>
</gene>
<feature type="active site" evidence="1">
    <location>
        <position position="288"/>
    </location>
</feature>
<feature type="domain" description="Calpain catalytic" evidence="2">
    <location>
        <begin position="222"/>
        <end position="466"/>
    </location>
</feature>
<sequence>MNVFRMKKHHAKSLRWKMNTDSFLMKSGFLFSILLLSFCAASCSDDDEQGKGRAFFQTYWALDANNSSMPCGGTLWTQYSDAPVGSEVGKLVDNDLDTKYVTYHSNVNINWNGNSSVSVKSYSLTSAADSPEADPKSWTLSGSYDNQKWVVLDTQKDQTFAERKQTKTYAVENEEEYRYYRLSIQSNHGASSTQLAELSLAASAFVGDIDDLMSKSSGSTYSPDNVMGTQHAESDLSVTQEKLLWLKDPNKEPDPFAGLSWAGFQVSNLYPFGEPCPADVNQHSIGDCCLCAVMGSLSYVYPGFIKNIIKNNGNQTFTVKLYDPKGQQIEVGVSNLFVGTSGSLGASSGKSGQPTWSTVLEKAVIKWFQAFRNTSDIGGIGSEYAAAIITGNGSSFAFAPEKLTPAELQRAVSVSLKRGKLVVGGFTKSDVPVDGKYKTVSAHAYTVSLPVDDTMLFVMRNPWGAVPTISGGHDGTGDGMLFIKDDNTVPPLIDLRIMEPGAAEEFGVGGNLSPYTPPSYTPMPMRIAPHLLRTGR</sequence>
<dbReference type="EMBL" id="FMYE01000010">
    <property type="protein sequence ID" value="SDB76581.1"/>
    <property type="molecule type" value="Genomic_DNA"/>
</dbReference>
<dbReference type="InterPro" id="IPR001300">
    <property type="entry name" value="Peptidase_C2_calpain_cat"/>
</dbReference>
<keyword evidence="1" id="KW-0378">Hydrolase</keyword>
<dbReference type="Pfam" id="PF00648">
    <property type="entry name" value="Peptidase_C2"/>
    <property type="match status" value="1"/>
</dbReference>
<name>A0A1G6G3T4_BACOV</name>